<gene>
    <name evidence="2" type="ORF">F9278_26050</name>
</gene>
<dbReference type="SUPFAM" id="SSF52091">
    <property type="entry name" value="SpoIIaa-like"/>
    <property type="match status" value="1"/>
</dbReference>
<dbReference type="AlphaFoldDB" id="A0A5P8K7L2"/>
<dbReference type="Proteomes" id="UP000327294">
    <property type="component" value="Chromosome"/>
</dbReference>
<evidence type="ECO:0000259" key="1">
    <source>
        <dbReference type="PROSITE" id="PS50801"/>
    </source>
</evidence>
<feature type="domain" description="STAS" evidence="1">
    <location>
        <begin position="8"/>
        <end position="112"/>
    </location>
</feature>
<dbReference type="RefSeq" id="WP_152170471.1">
    <property type="nucleotide sequence ID" value="NZ_CP045096.1"/>
</dbReference>
<keyword evidence="3" id="KW-1185">Reference proteome</keyword>
<dbReference type="KEGG" id="sphv:F9278_26050"/>
<dbReference type="PROSITE" id="PS50801">
    <property type="entry name" value="STAS"/>
    <property type="match status" value="1"/>
</dbReference>
<name>A0A5P8K7L2_9ACTN</name>
<dbReference type="Pfam" id="PF01740">
    <property type="entry name" value="STAS"/>
    <property type="match status" value="1"/>
</dbReference>
<reference evidence="2 3" key="1">
    <citation type="submission" date="2019-10" db="EMBL/GenBank/DDBJ databases">
        <title>Streptomyces sp. strain GY16 isolated from leaves of Broussonetia papyrifera.</title>
        <authorList>
            <person name="Mo P."/>
        </authorList>
    </citation>
    <scope>NUCLEOTIDE SEQUENCE [LARGE SCALE GENOMIC DNA]</scope>
    <source>
        <strain evidence="2 3">GY16</strain>
    </source>
</reference>
<organism evidence="2 3">
    <name type="scientific">Streptomyces phaeolivaceus</name>
    <dbReference type="NCBI Taxonomy" id="2653200"/>
    <lineage>
        <taxon>Bacteria</taxon>
        <taxon>Bacillati</taxon>
        <taxon>Actinomycetota</taxon>
        <taxon>Actinomycetes</taxon>
        <taxon>Kitasatosporales</taxon>
        <taxon>Streptomycetaceae</taxon>
        <taxon>Streptomyces</taxon>
    </lineage>
</organism>
<dbReference type="EMBL" id="CP045096">
    <property type="protein sequence ID" value="QFQ99034.1"/>
    <property type="molecule type" value="Genomic_DNA"/>
</dbReference>
<protein>
    <submittedName>
        <fullName evidence="2">STAS domain-containing protein</fullName>
    </submittedName>
</protein>
<dbReference type="Gene3D" id="3.30.750.24">
    <property type="entry name" value="STAS domain"/>
    <property type="match status" value="1"/>
</dbReference>
<dbReference type="InterPro" id="IPR002645">
    <property type="entry name" value="STAS_dom"/>
</dbReference>
<evidence type="ECO:0000313" key="2">
    <source>
        <dbReference type="EMBL" id="QFQ99034.1"/>
    </source>
</evidence>
<sequence length="112" mass="12443">MPLFRHRRRPASVPPSGLEVVRLRGDLDARSAARTGRRLLRVIETGPDVLEVDLTELHHLSPAGCAAFFAAVRAARARGTRLIITHPSDQARTAMRQIGLTYVLTHWETGTR</sequence>
<dbReference type="InterPro" id="IPR036513">
    <property type="entry name" value="STAS_dom_sf"/>
</dbReference>
<evidence type="ECO:0000313" key="3">
    <source>
        <dbReference type="Proteomes" id="UP000327294"/>
    </source>
</evidence>
<proteinExistence type="predicted"/>
<accession>A0A5P8K7L2</accession>